<proteinExistence type="predicted"/>
<reference evidence="1" key="1">
    <citation type="submission" date="2014-11" db="EMBL/GenBank/DDBJ databases">
        <authorList>
            <person name="Amaro Gonzalez C."/>
        </authorList>
    </citation>
    <scope>NUCLEOTIDE SEQUENCE</scope>
</reference>
<protein>
    <submittedName>
        <fullName evidence="1">Uncharacterized protein</fullName>
    </submittedName>
</protein>
<sequence>MCYNMSLFQLGNKPSLQDSHLLPWFGRLDEISPIKI</sequence>
<dbReference type="EMBL" id="GBXM01056629">
    <property type="protein sequence ID" value="JAH51948.1"/>
    <property type="molecule type" value="Transcribed_RNA"/>
</dbReference>
<name>A0A0E9TGV6_ANGAN</name>
<organism evidence="1">
    <name type="scientific">Anguilla anguilla</name>
    <name type="common">European freshwater eel</name>
    <name type="synonym">Muraena anguilla</name>
    <dbReference type="NCBI Taxonomy" id="7936"/>
    <lineage>
        <taxon>Eukaryota</taxon>
        <taxon>Metazoa</taxon>
        <taxon>Chordata</taxon>
        <taxon>Craniata</taxon>
        <taxon>Vertebrata</taxon>
        <taxon>Euteleostomi</taxon>
        <taxon>Actinopterygii</taxon>
        <taxon>Neopterygii</taxon>
        <taxon>Teleostei</taxon>
        <taxon>Anguilliformes</taxon>
        <taxon>Anguillidae</taxon>
        <taxon>Anguilla</taxon>
    </lineage>
</organism>
<evidence type="ECO:0000313" key="1">
    <source>
        <dbReference type="EMBL" id="JAH51948.1"/>
    </source>
</evidence>
<dbReference type="AlphaFoldDB" id="A0A0E9TGV6"/>
<accession>A0A0E9TGV6</accession>
<reference evidence="1" key="2">
    <citation type="journal article" date="2015" name="Fish Shellfish Immunol.">
        <title>Early steps in the European eel (Anguilla anguilla)-Vibrio vulnificus interaction in the gills: Role of the RtxA13 toxin.</title>
        <authorList>
            <person name="Callol A."/>
            <person name="Pajuelo D."/>
            <person name="Ebbesson L."/>
            <person name="Teles M."/>
            <person name="MacKenzie S."/>
            <person name="Amaro C."/>
        </authorList>
    </citation>
    <scope>NUCLEOTIDE SEQUENCE</scope>
</reference>